<name>A0A4Y2VJC3_ARAVE</name>
<dbReference type="Proteomes" id="UP000499080">
    <property type="component" value="Unassembled WGS sequence"/>
</dbReference>
<accession>A0A4Y2VJC3</accession>
<keyword evidence="2" id="KW-1185">Reference proteome</keyword>
<reference evidence="1 2" key="1">
    <citation type="journal article" date="2019" name="Sci. Rep.">
        <title>Orb-weaving spider Araneus ventricosus genome elucidates the spidroin gene catalogue.</title>
        <authorList>
            <person name="Kono N."/>
            <person name="Nakamura H."/>
            <person name="Ohtoshi R."/>
            <person name="Moran D.A.P."/>
            <person name="Shinohara A."/>
            <person name="Yoshida Y."/>
            <person name="Fujiwara M."/>
            <person name="Mori M."/>
            <person name="Tomita M."/>
            <person name="Arakawa K."/>
        </authorList>
    </citation>
    <scope>NUCLEOTIDE SEQUENCE [LARGE SCALE GENOMIC DNA]</scope>
</reference>
<organism evidence="1 2">
    <name type="scientific">Araneus ventricosus</name>
    <name type="common">Orbweaver spider</name>
    <name type="synonym">Epeira ventricosa</name>
    <dbReference type="NCBI Taxonomy" id="182803"/>
    <lineage>
        <taxon>Eukaryota</taxon>
        <taxon>Metazoa</taxon>
        <taxon>Ecdysozoa</taxon>
        <taxon>Arthropoda</taxon>
        <taxon>Chelicerata</taxon>
        <taxon>Arachnida</taxon>
        <taxon>Araneae</taxon>
        <taxon>Araneomorphae</taxon>
        <taxon>Entelegynae</taxon>
        <taxon>Araneoidea</taxon>
        <taxon>Araneidae</taxon>
        <taxon>Araneus</taxon>
    </lineage>
</organism>
<comment type="caution">
    <text evidence="1">The sequence shown here is derived from an EMBL/GenBank/DDBJ whole genome shotgun (WGS) entry which is preliminary data.</text>
</comment>
<dbReference type="AlphaFoldDB" id="A0A4Y2VJC3"/>
<dbReference type="EMBL" id="BGPR01046795">
    <property type="protein sequence ID" value="GBO23740.1"/>
    <property type="molecule type" value="Genomic_DNA"/>
</dbReference>
<evidence type="ECO:0000313" key="1">
    <source>
        <dbReference type="EMBL" id="GBO23740.1"/>
    </source>
</evidence>
<gene>
    <name evidence="1" type="ORF">AVEN_24219_1</name>
</gene>
<protein>
    <submittedName>
        <fullName evidence="1">Uncharacterized protein</fullName>
    </submittedName>
</protein>
<proteinExistence type="predicted"/>
<sequence>MSVCPAVCVRILLRICKYRFPAPLVLWKGRGLTGVCIGWKLMTTDLGNLGNKLKVLENSRIIALSLLGTKIWRFFWNIACDATPRRKTMNIGGAQMREESLWSFARSASW</sequence>
<evidence type="ECO:0000313" key="2">
    <source>
        <dbReference type="Proteomes" id="UP000499080"/>
    </source>
</evidence>